<name>A0A542E9P3_9ACTN</name>
<dbReference type="Pfam" id="PF04149">
    <property type="entry name" value="DUF397"/>
    <property type="match status" value="1"/>
</dbReference>
<proteinExistence type="predicted"/>
<dbReference type="EMBL" id="VFMM01000002">
    <property type="protein sequence ID" value="TQJ12054.1"/>
    <property type="molecule type" value="Genomic_DNA"/>
</dbReference>
<accession>A0A542E9P3</accession>
<sequence>MTEIYNGMPGDSNLELSWKKSQRSGPSGNCVEVAKLPDGGVAVRNSRFTSGPALVFTKAEIEAFLGGVQDGEFDYLV</sequence>
<dbReference type="AlphaFoldDB" id="A0A542E9P3"/>
<evidence type="ECO:0000313" key="3">
    <source>
        <dbReference type="Proteomes" id="UP000316298"/>
    </source>
</evidence>
<protein>
    <submittedName>
        <fullName evidence="2">Uncharacterized protein DUF397</fullName>
    </submittedName>
</protein>
<dbReference type="Proteomes" id="UP000316298">
    <property type="component" value="Unassembled WGS sequence"/>
</dbReference>
<evidence type="ECO:0000313" key="2">
    <source>
        <dbReference type="EMBL" id="TQJ12054.1"/>
    </source>
</evidence>
<gene>
    <name evidence="2" type="ORF">FB475_4982</name>
</gene>
<keyword evidence="3" id="KW-1185">Reference proteome</keyword>
<dbReference type="InterPro" id="IPR007278">
    <property type="entry name" value="DUF397"/>
</dbReference>
<reference evidence="2 3" key="1">
    <citation type="submission" date="2019-06" db="EMBL/GenBank/DDBJ databases">
        <title>Sequencing the genomes of 1000 actinobacteria strains.</title>
        <authorList>
            <person name="Klenk H.-P."/>
        </authorList>
    </citation>
    <scope>NUCLEOTIDE SEQUENCE [LARGE SCALE GENOMIC DNA]</scope>
    <source>
        <strain evidence="2 3">DSM 17305</strain>
    </source>
</reference>
<comment type="caution">
    <text evidence="2">The sequence shown here is derived from an EMBL/GenBank/DDBJ whole genome shotgun (WGS) entry which is preliminary data.</text>
</comment>
<feature type="domain" description="DUF397" evidence="1">
    <location>
        <begin position="17"/>
        <end position="69"/>
    </location>
</feature>
<evidence type="ECO:0000259" key="1">
    <source>
        <dbReference type="Pfam" id="PF04149"/>
    </source>
</evidence>
<organism evidence="2 3">
    <name type="scientific">Kribbella jejuensis</name>
    <dbReference type="NCBI Taxonomy" id="236068"/>
    <lineage>
        <taxon>Bacteria</taxon>
        <taxon>Bacillati</taxon>
        <taxon>Actinomycetota</taxon>
        <taxon>Actinomycetes</taxon>
        <taxon>Propionibacteriales</taxon>
        <taxon>Kribbellaceae</taxon>
        <taxon>Kribbella</taxon>
    </lineage>
</organism>
<dbReference type="RefSeq" id="WP_141858946.1">
    <property type="nucleotide sequence ID" value="NZ_BAAAKA010000005.1"/>
</dbReference>
<dbReference type="OrthoDB" id="4558943at2"/>